<dbReference type="AlphaFoldDB" id="A0A0J9E8X6"/>
<evidence type="ECO:0000313" key="2">
    <source>
        <dbReference type="EMBL" id="KMW59242.1"/>
    </source>
</evidence>
<name>A0A0J9E8X6_9RHOB</name>
<accession>A0A0J9E8X6</accession>
<dbReference type="InterPro" id="IPR028992">
    <property type="entry name" value="Hedgehog/Intein_dom"/>
</dbReference>
<keyword evidence="3" id="KW-1185">Reference proteome</keyword>
<dbReference type="Proteomes" id="UP000037178">
    <property type="component" value="Unassembled WGS sequence"/>
</dbReference>
<evidence type="ECO:0000313" key="3">
    <source>
        <dbReference type="Proteomes" id="UP000037178"/>
    </source>
</evidence>
<dbReference type="RefSeq" id="WP_152912622.1">
    <property type="nucleotide sequence ID" value="NZ_LFTY01000002.1"/>
</dbReference>
<comment type="caution">
    <text evidence="2">The sequence shown here is derived from an EMBL/GenBank/DDBJ whole genome shotgun (WGS) entry which is preliminary data.</text>
</comment>
<protein>
    <submittedName>
        <fullName evidence="2">Iron-regulated protein frpC</fullName>
    </submittedName>
</protein>
<proteinExistence type="predicted"/>
<reference evidence="2 3" key="1">
    <citation type="submission" date="2015-06" db="EMBL/GenBank/DDBJ databases">
        <title>Draft genome sequence of an Alphaproteobacteria species associated to the Mediterranean sponge Oscarella lobularis.</title>
        <authorList>
            <person name="Jourda C."/>
            <person name="Santini S."/>
            <person name="Claverie J.-M."/>
        </authorList>
    </citation>
    <scope>NUCLEOTIDE SEQUENCE [LARGE SCALE GENOMIC DNA]</scope>
    <source>
        <strain evidence="2">IGS</strain>
    </source>
</reference>
<dbReference type="PATRIC" id="fig|1675527.3.peg.4424"/>
<dbReference type="Pfam" id="PF13403">
    <property type="entry name" value="Hint_2"/>
    <property type="match status" value="1"/>
</dbReference>
<dbReference type="EMBL" id="LFTY01000002">
    <property type="protein sequence ID" value="KMW59242.1"/>
    <property type="molecule type" value="Genomic_DNA"/>
</dbReference>
<gene>
    <name evidence="2" type="ORF">AIOL_004223</name>
</gene>
<dbReference type="InterPro" id="IPR036844">
    <property type="entry name" value="Hint_dom_sf"/>
</dbReference>
<dbReference type="STRING" id="1675527.AIOL_004223"/>
<sequence>MPDLYGTTFGNDTIDVSNNLGTLNGAPQGSPIDDINLGGGNSTVTITNSMIGVIDRGLGTMDITASDSTISGLTGQMSDVTLNLTNVDTIGTFDFGGTDLQLTWSGGTIGGPVVWGSGTLDVHLSGVDVTSTSMSTGFGDSIITLEDVSFASGTTFNIGGGTNVIEITGSTEFGSGSSINASIGSDTLSLPDGSVISIGGTDYTVGVDSLPSGWNLDGTVTLPGGSTFSFSDFDSFAGTGPVCFAQGTRIATPRGEVAVEALRLGDKVRDARGDAVEICWIGRQRMDFAPGNARHQPIEFKIGALGPDQPKRALRVSPQHRMLMRDATGAAVLAPAKGLLGLPGVRSCHGVRSATYFSLLLERHSLVRANGAWVESFYPGVSAMSFLGLSQARKVQSLIHDRGLDYRRPVLPCLTVSKARRLAELPLEPRLPLDVSARQTQLRAHG</sequence>
<dbReference type="OrthoDB" id="6305173at2"/>
<organism evidence="2 3">
    <name type="scientific">Candidatus Rhodobacter oscarellae</name>
    <dbReference type="NCBI Taxonomy" id="1675527"/>
    <lineage>
        <taxon>Bacteria</taxon>
        <taxon>Pseudomonadati</taxon>
        <taxon>Pseudomonadota</taxon>
        <taxon>Alphaproteobacteria</taxon>
        <taxon>Rhodobacterales</taxon>
        <taxon>Rhodobacter group</taxon>
        <taxon>Rhodobacter</taxon>
    </lineage>
</organism>
<evidence type="ECO:0000259" key="1">
    <source>
        <dbReference type="Pfam" id="PF13403"/>
    </source>
</evidence>
<dbReference type="SUPFAM" id="SSF51294">
    <property type="entry name" value="Hedgehog/intein (Hint) domain"/>
    <property type="match status" value="1"/>
</dbReference>
<feature type="domain" description="Hedgehog/Intein (Hint)" evidence="1">
    <location>
        <begin position="242"/>
        <end position="380"/>
    </location>
</feature>